<feature type="transmembrane region" description="Helical" evidence="12">
    <location>
        <begin position="342"/>
        <end position="361"/>
    </location>
</feature>
<keyword evidence="8" id="KW-0249">Electron transport</keyword>
<comment type="similarity">
    <text evidence="2">Belongs to the cytochrome ubiquinol oxidase subunit 2 family.</text>
</comment>
<feature type="transmembrane region" description="Helical" evidence="12">
    <location>
        <begin position="214"/>
        <end position="233"/>
    </location>
</feature>
<keyword evidence="7" id="KW-0479">Metal-binding</keyword>
<comment type="subcellular location">
    <subcellularLocation>
        <location evidence="1">Cell membrane</location>
        <topology evidence="1">Multi-pass membrane protein</topology>
    </subcellularLocation>
</comment>
<evidence type="ECO:0000256" key="12">
    <source>
        <dbReference type="SAM" id="Phobius"/>
    </source>
</evidence>
<feature type="transmembrane region" description="Helical" evidence="12">
    <location>
        <begin position="291"/>
        <end position="312"/>
    </location>
</feature>
<evidence type="ECO:0000256" key="3">
    <source>
        <dbReference type="ARBA" id="ARBA00022448"/>
    </source>
</evidence>
<gene>
    <name evidence="13" type="primary">cydB</name>
    <name evidence="13" type="ORF">GTC17253_11010</name>
</gene>
<feature type="transmembrane region" description="Helical" evidence="12">
    <location>
        <begin position="179"/>
        <end position="202"/>
    </location>
</feature>
<keyword evidence="10" id="KW-0408">Iron</keyword>
<evidence type="ECO:0000256" key="1">
    <source>
        <dbReference type="ARBA" id="ARBA00004651"/>
    </source>
</evidence>
<feature type="transmembrane region" description="Helical" evidence="12">
    <location>
        <begin position="261"/>
        <end position="284"/>
    </location>
</feature>
<evidence type="ECO:0000256" key="4">
    <source>
        <dbReference type="ARBA" id="ARBA00022475"/>
    </source>
</evidence>
<keyword evidence="4" id="KW-1003">Cell membrane</keyword>
<dbReference type="InterPro" id="IPR003317">
    <property type="entry name" value="Cyt-d_oxidase_su2"/>
</dbReference>
<evidence type="ECO:0000256" key="9">
    <source>
        <dbReference type="ARBA" id="ARBA00022989"/>
    </source>
</evidence>
<feature type="transmembrane region" description="Helical" evidence="12">
    <location>
        <begin position="116"/>
        <end position="140"/>
    </location>
</feature>
<dbReference type="GO" id="GO:0070069">
    <property type="term" value="C:cytochrome complex"/>
    <property type="evidence" value="ECO:0007669"/>
    <property type="project" value="TreeGrafter"/>
</dbReference>
<feature type="transmembrane region" description="Helical" evidence="12">
    <location>
        <begin position="12"/>
        <end position="37"/>
    </location>
</feature>
<dbReference type="GO" id="GO:0046872">
    <property type="term" value="F:metal ion binding"/>
    <property type="evidence" value="ECO:0007669"/>
    <property type="project" value="UniProtKB-KW"/>
</dbReference>
<dbReference type="GO" id="GO:0016682">
    <property type="term" value="F:oxidoreductase activity, acting on diphenols and related substances as donors, oxygen as acceptor"/>
    <property type="evidence" value="ECO:0007669"/>
    <property type="project" value="TreeGrafter"/>
</dbReference>
<dbReference type="PANTHER" id="PTHR43141">
    <property type="entry name" value="CYTOCHROME BD2 SUBUNIT II"/>
    <property type="match status" value="1"/>
</dbReference>
<dbReference type="Pfam" id="PF02322">
    <property type="entry name" value="Cyt_bd_oxida_II"/>
    <property type="match status" value="1"/>
</dbReference>
<dbReference type="AlphaFoldDB" id="A0AB33ISS2"/>
<proteinExistence type="inferred from homology"/>
<evidence type="ECO:0000256" key="8">
    <source>
        <dbReference type="ARBA" id="ARBA00022982"/>
    </source>
</evidence>
<accession>A0AB33ISS2</accession>
<evidence type="ECO:0000256" key="2">
    <source>
        <dbReference type="ARBA" id="ARBA00007543"/>
    </source>
</evidence>
<keyword evidence="3" id="KW-0813">Transport</keyword>
<evidence type="ECO:0000256" key="11">
    <source>
        <dbReference type="ARBA" id="ARBA00023136"/>
    </source>
</evidence>
<dbReference type="PANTHER" id="PTHR43141:SF5">
    <property type="entry name" value="CYTOCHROME BD-I UBIQUINOL OXIDASE SUBUNIT 2"/>
    <property type="match status" value="1"/>
</dbReference>
<evidence type="ECO:0000256" key="7">
    <source>
        <dbReference type="ARBA" id="ARBA00022723"/>
    </source>
</evidence>
<evidence type="ECO:0000256" key="10">
    <source>
        <dbReference type="ARBA" id="ARBA00023004"/>
    </source>
</evidence>
<keyword evidence="9 12" id="KW-1133">Transmembrane helix</keyword>
<evidence type="ECO:0000256" key="6">
    <source>
        <dbReference type="ARBA" id="ARBA00022692"/>
    </source>
</evidence>
<organism evidence="13">
    <name type="scientific">Prevotella sp. GTC17253</name>
    <dbReference type="NCBI Taxonomy" id="3236793"/>
    <lineage>
        <taxon>Bacteria</taxon>
        <taxon>Pseudomonadati</taxon>
        <taxon>Bacteroidota</taxon>
        <taxon>Bacteroidia</taxon>
        <taxon>Bacteroidales</taxon>
        <taxon>Prevotellaceae</taxon>
        <taxon>Prevotella</taxon>
    </lineage>
</organism>
<dbReference type="EMBL" id="AP035785">
    <property type="protein sequence ID" value="BFO71135.1"/>
    <property type="molecule type" value="Genomic_DNA"/>
</dbReference>
<keyword evidence="11 12" id="KW-0472">Membrane</keyword>
<evidence type="ECO:0000313" key="13">
    <source>
        <dbReference type="EMBL" id="BFO71135.1"/>
    </source>
</evidence>
<reference evidence="13" key="1">
    <citation type="submission" date="2024-07" db="EMBL/GenBank/DDBJ databases">
        <title>Complete genome sequence of Prevotella sp. YM-2024 GTC17253.</title>
        <authorList>
            <person name="Hayashi M."/>
            <person name="Muto Y."/>
            <person name="Tanaka K."/>
            <person name="Niwa H."/>
        </authorList>
    </citation>
    <scope>NUCLEOTIDE SEQUENCE</scope>
    <source>
        <strain evidence="13">GTC17253</strain>
    </source>
</reference>
<protein>
    <submittedName>
        <fullName evidence="13">Cytochrome d ubiquinol oxidase subunit II</fullName>
    </submittedName>
</protein>
<dbReference type="GO" id="GO:0019646">
    <property type="term" value="P:aerobic electron transport chain"/>
    <property type="evidence" value="ECO:0007669"/>
    <property type="project" value="TreeGrafter"/>
</dbReference>
<keyword evidence="5" id="KW-0349">Heme</keyword>
<keyword evidence="6 12" id="KW-0812">Transmembrane</keyword>
<name>A0AB33ISS2_9BACT</name>
<sequence>MDYSILQHYWWFLVSLLGALLVFLLFVQGANSLIFSLGKTPEERRMVINSTGRKWELTFTTLVTFGGAFFASFPLFYSTSFGGAYWLWMIILFTFVMQAVSYEFQNKLGNLLGTRTFQWMLVINGILAPLLLGGAVATFFDGSNFIVDKMNITQELQPVISRWANLSHGLDALLDPWNLIFGFAVFFLARMLGTLYIINNVNDEAVRSQARKQLMYATVPFLVFFLSFLVRMLCKDGFAYDPATGIIAIEPYKYLHNFLDMWYLTIIFLVGVVLVLGGVIATVLKKDFIRGIWPTGIGVVLVVLVLFLMAGWNNTAYYPSNVDLQSSLTIANSSSSPFTLKTMSVVSLFIPFVLAYIVVAWRALDKKEITKDEVSQGDVY</sequence>
<feature type="transmembrane region" description="Helical" evidence="12">
    <location>
        <begin position="57"/>
        <end position="77"/>
    </location>
</feature>
<evidence type="ECO:0000256" key="5">
    <source>
        <dbReference type="ARBA" id="ARBA00022617"/>
    </source>
</evidence>
<feature type="transmembrane region" description="Helical" evidence="12">
    <location>
        <begin position="83"/>
        <end position="104"/>
    </location>
</feature>
<dbReference type="GO" id="GO:0005886">
    <property type="term" value="C:plasma membrane"/>
    <property type="evidence" value="ECO:0007669"/>
    <property type="project" value="UniProtKB-SubCell"/>
</dbReference>
<dbReference type="GO" id="GO:0009055">
    <property type="term" value="F:electron transfer activity"/>
    <property type="evidence" value="ECO:0007669"/>
    <property type="project" value="TreeGrafter"/>
</dbReference>